<dbReference type="SUPFAM" id="SSF52172">
    <property type="entry name" value="CheY-like"/>
    <property type="match status" value="1"/>
</dbReference>
<dbReference type="SMART" id="SM00448">
    <property type="entry name" value="REC"/>
    <property type="match status" value="1"/>
</dbReference>
<dbReference type="PANTHER" id="PTHR33525">
    <property type="match status" value="1"/>
</dbReference>
<dbReference type="InterPro" id="IPR014626">
    <property type="entry name" value="Sig_transdc_resp-reg_put"/>
</dbReference>
<feature type="domain" description="HDOD" evidence="3">
    <location>
        <begin position="140"/>
        <end position="336"/>
    </location>
</feature>
<dbReference type="Pfam" id="PF08668">
    <property type="entry name" value="HDOD"/>
    <property type="match status" value="1"/>
</dbReference>
<dbReference type="CDD" id="cd17569">
    <property type="entry name" value="REC_HupR-like"/>
    <property type="match status" value="1"/>
</dbReference>
<protein>
    <submittedName>
        <fullName evidence="4">Signal transduction protein</fullName>
    </submittedName>
</protein>
<dbReference type="SUPFAM" id="SSF109604">
    <property type="entry name" value="HD-domain/PDEase-like"/>
    <property type="match status" value="1"/>
</dbReference>
<evidence type="ECO:0000259" key="3">
    <source>
        <dbReference type="PROSITE" id="PS51833"/>
    </source>
</evidence>
<reference evidence="4 5" key="1">
    <citation type="submission" date="2022-01" db="EMBL/GenBank/DDBJ databases">
        <title>Desulfofustis limnae sp. nov., a novel mesophilic sulfate-reducing bacterium isolated from marsh soil.</title>
        <authorList>
            <person name="Watanabe M."/>
            <person name="Takahashi A."/>
            <person name="Kojima H."/>
            <person name="Fukui M."/>
        </authorList>
    </citation>
    <scope>NUCLEOTIDE SEQUENCE [LARGE SCALE GENOMIC DNA]</scope>
    <source>
        <strain evidence="4 5">PPLL</strain>
    </source>
</reference>
<feature type="modified residue" description="4-aspartylphosphate" evidence="1">
    <location>
        <position position="55"/>
    </location>
</feature>
<evidence type="ECO:0000256" key="1">
    <source>
        <dbReference type="PROSITE-ProRule" id="PRU00169"/>
    </source>
</evidence>
<dbReference type="InterPro" id="IPR052340">
    <property type="entry name" value="RNase_Y/CdgJ"/>
</dbReference>
<gene>
    <name evidence="4" type="ORF">DPPLL_27110</name>
</gene>
<keyword evidence="5" id="KW-1185">Reference proteome</keyword>
<evidence type="ECO:0000313" key="5">
    <source>
        <dbReference type="Proteomes" id="UP000830055"/>
    </source>
</evidence>
<dbReference type="CDD" id="cd00077">
    <property type="entry name" value="HDc"/>
    <property type="match status" value="1"/>
</dbReference>
<dbReference type="InterPro" id="IPR011006">
    <property type="entry name" value="CheY-like_superfamily"/>
</dbReference>
<sequence length="403" mass="44773">MKKNILFVDDEPNILDGIKRMLRPFREAYDIRFCENGSRALELMGEQPADVVVSDMRMPGMDGAALLNHVQQDYPHAIRIMLTGQADDTAVLKTVTVAHQFLAKPCAPERLKEVLARATALHDRLTNGHLKNLVTGIGTLPSLPSVYAKLQETLKDPEASLDDVAAIIEQDMAMTAKLLQLVNSSFFGLYRKVDSPARAVKLLGLDTIKVLVLGIQIFSEFKAPGQKAALARLWQHSMAVAQCSKRIAMEASDNLDLINNSFIAGMLHDIGRLLLLSHLGKDYAEIIQTAEKQGIRLETEEAARLQTTHADIGAYLIGLWGFNGDIIEAIAFHHRMKELEADRLTAALAVHLADHYYYLRYPDQVVGKPPVLDTAYLERLGYAEASAEWMTQCQSLLETDDDQ</sequence>
<dbReference type="InterPro" id="IPR001789">
    <property type="entry name" value="Sig_transdc_resp-reg_receiver"/>
</dbReference>
<dbReference type="RefSeq" id="WP_284151720.1">
    <property type="nucleotide sequence ID" value="NZ_AP025516.1"/>
</dbReference>
<dbReference type="EMBL" id="AP025516">
    <property type="protein sequence ID" value="BDD88346.1"/>
    <property type="molecule type" value="Genomic_DNA"/>
</dbReference>
<dbReference type="PROSITE" id="PS51833">
    <property type="entry name" value="HDOD"/>
    <property type="match status" value="1"/>
</dbReference>
<dbReference type="Gene3D" id="1.10.3210.10">
    <property type="entry name" value="Hypothetical protein af1432"/>
    <property type="match status" value="1"/>
</dbReference>
<dbReference type="InterPro" id="IPR003607">
    <property type="entry name" value="HD/PDEase_dom"/>
</dbReference>
<accession>A0ABM7WBN7</accession>
<dbReference type="Pfam" id="PF00072">
    <property type="entry name" value="Response_reg"/>
    <property type="match status" value="1"/>
</dbReference>
<dbReference type="InterPro" id="IPR013976">
    <property type="entry name" value="HDOD"/>
</dbReference>
<feature type="domain" description="Response regulatory" evidence="2">
    <location>
        <begin position="4"/>
        <end position="119"/>
    </location>
</feature>
<keyword evidence="1" id="KW-0597">Phosphoprotein</keyword>
<dbReference type="Gene3D" id="3.40.50.2300">
    <property type="match status" value="1"/>
</dbReference>
<organism evidence="4 5">
    <name type="scientific">Desulfofustis limnaeus</name>
    <dbReference type="NCBI Taxonomy" id="2740163"/>
    <lineage>
        <taxon>Bacteria</taxon>
        <taxon>Pseudomonadati</taxon>
        <taxon>Thermodesulfobacteriota</taxon>
        <taxon>Desulfobulbia</taxon>
        <taxon>Desulfobulbales</taxon>
        <taxon>Desulfocapsaceae</taxon>
        <taxon>Desulfofustis</taxon>
    </lineage>
</organism>
<evidence type="ECO:0000259" key="2">
    <source>
        <dbReference type="PROSITE" id="PS50110"/>
    </source>
</evidence>
<evidence type="ECO:0000313" key="4">
    <source>
        <dbReference type="EMBL" id="BDD88346.1"/>
    </source>
</evidence>
<dbReference type="PIRSF" id="PIRSF036883">
    <property type="entry name" value="RR_HD-GYP_mod"/>
    <property type="match status" value="1"/>
</dbReference>
<proteinExistence type="predicted"/>
<dbReference type="PROSITE" id="PS50110">
    <property type="entry name" value="RESPONSE_REGULATORY"/>
    <property type="match status" value="1"/>
</dbReference>
<dbReference type="PANTHER" id="PTHR33525:SF5">
    <property type="entry name" value="TWO COMPONENT SIGNAL TRANSDUCTION SYSTEM RESPONSE REGULATOR"/>
    <property type="match status" value="1"/>
</dbReference>
<name>A0ABM7WBN7_9BACT</name>
<dbReference type="Proteomes" id="UP000830055">
    <property type="component" value="Chromosome"/>
</dbReference>